<dbReference type="InterPro" id="IPR002514">
    <property type="entry name" value="Transposase_8"/>
</dbReference>
<dbReference type="EMBL" id="AGEE01000031">
    <property type="protein sequence ID" value="EHO09508.1"/>
    <property type="molecule type" value="Genomic_DNA"/>
</dbReference>
<dbReference type="Gene3D" id="1.10.10.10">
    <property type="entry name" value="Winged helix-like DNA-binding domain superfamily/Winged helix DNA-binding domain"/>
    <property type="match status" value="2"/>
</dbReference>
<dbReference type="Pfam" id="PF13384">
    <property type="entry name" value="HTH_23"/>
    <property type="match status" value="1"/>
</dbReference>
<dbReference type="InterPro" id="IPR036388">
    <property type="entry name" value="WH-like_DNA-bd_sf"/>
</dbReference>
<protein>
    <recommendedName>
        <fullName evidence="3">Transposase</fullName>
    </recommendedName>
</protein>
<dbReference type="PANTHER" id="PTHR33609:SF1">
    <property type="entry name" value="TRANSPOSASE"/>
    <property type="match status" value="1"/>
</dbReference>
<dbReference type="AlphaFoldDB" id="A0AAV3F1C1"/>
<organism evidence="1 2">
    <name type="scientific">Myroides odoratimimus CIP 101113</name>
    <dbReference type="NCBI Taxonomy" id="883154"/>
    <lineage>
        <taxon>Bacteria</taxon>
        <taxon>Pseudomonadati</taxon>
        <taxon>Bacteroidota</taxon>
        <taxon>Flavobacteriia</taxon>
        <taxon>Flavobacteriales</taxon>
        <taxon>Flavobacteriaceae</taxon>
        <taxon>Myroides</taxon>
    </lineage>
</organism>
<dbReference type="GO" id="GO:0043565">
    <property type="term" value="F:sequence-specific DNA binding"/>
    <property type="evidence" value="ECO:0007669"/>
    <property type="project" value="InterPro"/>
</dbReference>
<dbReference type="SUPFAM" id="SSF48295">
    <property type="entry name" value="TrpR-like"/>
    <property type="match status" value="2"/>
</dbReference>
<evidence type="ECO:0008006" key="3">
    <source>
        <dbReference type="Google" id="ProtNLM"/>
    </source>
</evidence>
<dbReference type="InterPro" id="IPR010921">
    <property type="entry name" value="Trp_repressor/repl_initiator"/>
</dbReference>
<dbReference type="PANTHER" id="PTHR33609">
    <property type="entry name" value="LOW CALCIUM RESPONSE LOCUS PROTEIN S"/>
    <property type="match status" value="1"/>
</dbReference>
<evidence type="ECO:0000313" key="2">
    <source>
        <dbReference type="Proteomes" id="UP000004834"/>
    </source>
</evidence>
<comment type="caution">
    <text evidence="1">The sequence shown here is derived from an EMBL/GenBank/DDBJ whole genome shotgun (WGS) entry which is preliminary data.</text>
</comment>
<gene>
    <name evidence="1" type="ORF">HMPREF9715_02352</name>
</gene>
<reference evidence="1 2" key="1">
    <citation type="submission" date="2011-11" db="EMBL/GenBank/DDBJ databases">
        <title>The Genome Sequence of Myroides odoratimimus CIP 101113.</title>
        <authorList>
            <person name="Earl A."/>
            <person name="Ward D."/>
            <person name="Feldgarden M."/>
            <person name="Gevers D."/>
            <person name="Huys G."/>
            <person name="Young S.K."/>
            <person name="Zeng Q."/>
            <person name="Gargeya S."/>
            <person name="Fitzgerald M."/>
            <person name="Haas B."/>
            <person name="Abouelleil A."/>
            <person name="Alvarado L."/>
            <person name="Arachchi H.M."/>
            <person name="Berlin A."/>
            <person name="Brown A."/>
            <person name="Chapman S.B."/>
            <person name="Chen Z."/>
            <person name="Dunbar C."/>
            <person name="Freedman E."/>
            <person name="Gearin G."/>
            <person name="Goldberg J."/>
            <person name="Griggs A."/>
            <person name="Gujja S."/>
            <person name="Heiman D."/>
            <person name="Howarth C."/>
            <person name="Larson L."/>
            <person name="Lui A."/>
            <person name="MacDonald P.J.P."/>
            <person name="Montmayeur A."/>
            <person name="Murphy C."/>
            <person name="Neiman D."/>
            <person name="Pearson M."/>
            <person name="Priest M."/>
            <person name="Roberts A."/>
            <person name="Saif S."/>
            <person name="Shea T."/>
            <person name="Shenoy N."/>
            <person name="Sisk P."/>
            <person name="Stolte C."/>
            <person name="Sykes S."/>
            <person name="Wortman J."/>
            <person name="Nusbaum C."/>
            <person name="Birren B."/>
        </authorList>
    </citation>
    <scope>NUCLEOTIDE SEQUENCE [LARGE SCALE GENOMIC DNA]</scope>
    <source>
        <strain evidence="1 2">CIP 101113</strain>
    </source>
</reference>
<evidence type="ECO:0000313" key="1">
    <source>
        <dbReference type="EMBL" id="EHO09508.1"/>
    </source>
</evidence>
<sequence>MGRVSKKTPESMVKDIRKNTRRLFTSEQKVLIVMEGLRAELSVSELCRKYSITQAQFYKWNKEFLEAGKKRLSGDITRKATSDGISELRKENAKLKEVVADLVLRYDILKNLRHAGINELYHKYMRLTAAEKYELIQTVTTSELGVKKTLEEFGIAKSSFYKWYKRYLEKGYDGLEKSK</sequence>
<dbReference type="Proteomes" id="UP000004834">
    <property type="component" value="Unassembled WGS sequence"/>
</dbReference>
<dbReference type="GO" id="GO:0006313">
    <property type="term" value="P:DNA transposition"/>
    <property type="evidence" value="ECO:0007669"/>
    <property type="project" value="InterPro"/>
</dbReference>
<dbReference type="InterPro" id="IPR052546">
    <property type="entry name" value="Transposase_8_domain"/>
</dbReference>
<proteinExistence type="predicted"/>
<name>A0AAV3F1C1_9FLAO</name>
<accession>A0AAV3F1C1</accession>
<dbReference type="RefSeq" id="WP_006263963.1">
    <property type="nucleotide sequence ID" value="NZ_JH590838.1"/>
</dbReference>
<dbReference type="GO" id="GO:0004803">
    <property type="term" value="F:transposase activity"/>
    <property type="evidence" value="ECO:0007669"/>
    <property type="project" value="InterPro"/>
</dbReference>
<dbReference type="Pfam" id="PF01527">
    <property type="entry name" value="HTH_Tnp_1"/>
    <property type="match status" value="1"/>
</dbReference>